<dbReference type="EMBL" id="BPEY01000116">
    <property type="protein sequence ID" value="GIU51439.1"/>
    <property type="molecule type" value="Genomic_DNA"/>
</dbReference>
<protein>
    <submittedName>
        <fullName evidence="5">4'-phosphopantetheinyl transferase</fullName>
    </submittedName>
</protein>
<evidence type="ECO:0000256" key="1">
    <source>
        <dbReference type="ARBA" id="ARBA00010990"/>
    </source>
</evidence>
<keyword evidence="6" id="KW-1185">Reference proteome</keyword>
<dbReference type="Pfam" id="PF01648">
    <property type="entry name" value="ACPS"/>
    <property type="match status" value="1"/>
</dbReference>
<sequence>MPESYSISLYFCPLTIEECDDQASELLKSWLPEDELVKVDRYIKQEVKIQGLLVRGYLRALLSQHSDLLPNEWCFEYGDKGKPRLTDTQFKQTGIHFNLSHSGDWLLVGICVPNAEKRNNLDAVEFGVDIERCRSSTNIHAILSHYFSEPEKAALLALPAELQRERFFDLWALKESYIKAKGLGLALSLKSFAFDFSPALEASLTVNSWQGDHSINSVDVRANNNIDSSVGLKELLFLQNIGLALQSRLNEDVAEGIIDSKGSGEQAAEQQDTLSTMITAKDWHCWLGHLDESYRFALSIGPCEKVRVNAFAVDLRSLLAGFEL</sequence>
<evidence type="ECO:0000313" key="5">
    <source>
        <dbReference type="EMBL" id="GIU51439.1"/>
    </source>
</evidence>
<feature type="domain" description="4'-phosphopantetheinyl transferase" evidence="3">
    <location>
        <begin position="126"/>
        <end position="212"/>
    </location>
</feature>
<dbReference type="Pfam" id="PF22624">
    <property type="entry name" value="AASDHPPT_N"/>
    <property type="match status" value="1"/>
</dbReference>
<comment type="caution">
    <text evidence="5">The sequence shown here is derived from an EMBL/GenBank/DDBJ whole genome shotgun (WGS) entry which is preliminary data.</text>
</comment>
<feature type="domain" description="4'-phosphopantetheinyl transferase N-terminal" evidence="4">
    <location>
        <begin position="27"/>
        <end position="107"/>
    </location>
</feature>
<accession>A0ABQ4PQH7</accession>
<evidence type="ECO:0000259" key="3">
    <source>
        <dbReference type="Pfam" id="PF01648"/>
    </source>
</evidence>
<reference evidence="5" key="1">
    <citation type="submission" date="2021-05" db="EMBL/GenBank/DDBJ databases">
        <title>Molecular characterization for Shewanella algae harboring chromosomal blaOXA-55-like strains isolated from clinical and environment sample.</title>
        <authorList>
            <person name="Ohama Y."/>
            <person name="Aoki K."/>
            <person name="Harada S."/>
            <person name="Moriya K."/>
            <person name="Ishii Y."/>
            <person name="Tateda K."/>
        </authorList>
    </citation>
    <scope>NUCLEOTIDE SEQUENCE</scope>
    <source>
        <strain evidence="5">JCM 11563</strain>
    </source>
</reference>
<comment type="similarity">
    <text evidence="1">Belongs to the P-Pant transferase superfamily. Gsp/Sfp/HetI/AcpT family.</text>
</comment>
<dbReference type="Proteomes" id="UP000887104">
    <property type="component" value="Unassembled WGS sequence"/>
</dbReference>
<organism evidence="5 6">
    <name type="scientific">Shewanella sairae</name>
    <dbReference type="NCBI Taxonomy" id="190310"/>
    <lineage>
        <taxon>Bacteria</taxon>
        <taxon>Pseudomonadati</taxon>
        <taxon>Pseudomonadota</taxon>
        <taxon>Gammaproteobacteria</taxon>
        <taxon>Alteromonadales</taxon>
        <taxon>Shewanellaceae</taxon>
        <taxon>Shewanella</taxon>
    </lineage>
</organism>
<keyword evidence="2 5" id="KW-0808">Transferase</keyword>
<evidence type="ECO:0000259" key="4">
    <source>
        <dbReference type="Pfam" id="PF22624"/>
    </source>
</evidence>
<dbReference type="InterPro" id="IPR055066">
    <property type="entry name" value="AASDHPPT_N"/>
</dbReference>
<evidence type="ECO:0000313" key="6">
    <source>
        <dbReference type="Proteomes" id="UP000887104"/>
    </source>
</evidence>
<name>A0ABQ4PQH7_9GAMM</name>
<dbReference type="RefSeq" id="WP_276516351.1">
    <property type="nucleotide sequence ID" value="NZ_BPEY01000116.1"/>
</dbReference>
<dbReference type="PANTHER" id="PTHR12215:SF10">
    <property type="entry name" value="L-AMINOADIPATE-SEMIALDEHYDE DEHYDROGENASE-PHOSPHOPANTETHEINYL TRANSFERASE"/>
    <property type="match status" value="1"/>
</dbReference>
<dbReference type="InterPro" id="IPR050559">
    <property type="entry name" value="P-Pant_transferase_sf"/>
</dbReference>
<proteinExistence type="inferred from homology"/>
<dbReference type="PANTHER" id="PTHR12215">
    <property type="entry name" value="PHOSPHOPANTETHEINE TRANSFERASE"/>
    <property type="match status" value="1"/>
</dbReference>
<evidence type="ECO:0000256" key="2">
    <source>
        <dbReference type="ARBA" id="ARBA00022679"/>
    </source>
</evidence>
<dbReference type="GO" id="GO:0016740">
    <property type="term" value="F:transferase activity"/>
    <property type="evidence" value="ECO:0007669"/>
    <property type="project" value="UniProtKB-KW"/>
</dbReference>
<gene>
    <name evidence="5" type="primary">pfaE</name>
    <name evidence="5" type="ORF">TUM4438_41090</name>
</gene>
<dbReference type="InterPro" id="IPR008278">
    <property type="entry name" value="4-PPantetheinyl_Trfase_dom"/>
</dbReference>
<dbReference type="InterPro" id="IPR037143">
    <property type="entry name" value="4-PPantetheinyl_Trfase_dom_sf"/>
</dbReference>
<dbReference type="SUPFAM" id="SSF56214">
    <property type="entry name" value="4'-phosphopantetheinyl transferase"/>
    <property type="match status" value="2"/>
</dbReference>
<dbReference type="Gene3D" id="3.90.470.20">
    <property type="entry name" value="4'-phosphopantetheinyl transferase domain"/>
    <property type="match status" value="2"/>
</dbReference>